<accession>A0A4Q0XZX9</accession>
<gene>
    <name evidence="2" type="ORF">CRV06_06305</name>
</gene>
<reference evidence="2 3" key="1">
    <citation type="submission" date="2017-10" db="EMBL/GenBank/DDBJ databases">
        <title>Genomics of the genus Arcobacter.</title>
        <authorList>
            <person name="Perez-Cataluna A."/>
            <person name="Figueras M.J."/>
        </authorList>
    </citation>
    <scope>NUCLEOTIDE SEQUENCE [LARGE SCALE GENOMIC DNA]</scope>
    <source>
        <strain evidence="2 3">DSM 24636</strain>
    </source>
</reference>
<sequence>MQITNNTQPTSYNETSNANTRETTNSGISFQELLESNENQETSESSSVDLGVYTKYAASYNLTQEEAQTFKNILEDEKLTVEELNNLPYEQVEKIAGILNDRLQAGEDNSLVSYIKTFGGDQQVADMINAATLTKDNSFNQSLYTAMGKTSDFIERSNIFSQVRSDLAKTFTSDDNYIQWLVEERTNGNTDLSNFFEKMFQKHSENLENALKNPNILQEAIKQYEEKVEQYNNLSTIYSNILNASGDNSFYA</sequence>
<evidence type="ECO:0000256" key="1">
    <source>
        <dbReference type="SAM" id="MobiDB-lite"/>
    </source>
</evidence>
<name>A0A4Q0XZX9_9BACT</name>
<keyword evidence="3" id="KW-1185">Reference proteome</keyword>
<evidence type="ECO:0000313" key="3">
    <source>
        <dbReference type="Proteomes" id="UP000290191"/>
    </source>
</evidence>
<organism evidence="2 3">
    <name type="scientific">Halarcobacter anaerophilus</name>
    <dbReference type="NCBI Taxonomy" id="877500"/>
    <lineage>
        <taxon>Bacteria</taxon>
        <taxon>Pseudomonadati</taxon>
        <taxon>Campylobacterota</taxon>
        <taxon>Epsilonproteobacteria</taxon>
        <taxon>Campylobacterales</taxon>
        <taxon>Arcobacteraceae</taxon>
        <taxon>Halarcobacter</taxon>
    </lineage>
</organism>
<dbReference type="EMBL" id="PDKO01000004">
    <property type="protein sequence ID" value="RXJ63286.1"/>
    <property type="molecule type" value="Genomic_DNA"/>
</dbReference>
<evidence type="ECO:0000313" key="2">
    <source>
        <dbReference type="EMBL" id="RXJ63286.1"/>
    </source>
</evidence>
<comment type="caution">
    <text evidence="2">The sequence shown here is derived from an EMBL/GenBank/DDBJ whole genome shotgun (WGS) entry which is preliminary data.</text>
</comment>
<protein>
    <submittedName>
        <fullName evidence="2">Uncharacterized protein</fullName>
    </submittedName>
</protein>
<dbReference type="AlphaFoldDB" id="A0A4Q0XZX9"/>
<dbReference type="Proteomes" id="UP000290191">
    <property type="component" value="Unassembled WGS sequence"/>
</dbReference>
<dbReference type="RefSeq" id="WP_129081815.1">
    <property type="nucleotide sequence ID" value="NZ_CP041070.1"/>
</dbReference>
<feature type="region of interest" description="Disordered" evidence="1">
    <location>
        <begin position="1"/>
        <end position="23"/>
    </location>
</feature>
<proteinExistence type="predicted"/>